<dbReference type="InterPro" id="IPR012334">
    <property type="entry name" value="Pectin_lyas_fold"/>
</dbReference>
<dbReference type="InParanoid" id="A9V265"/>
<dbReference type="InterPro" id="IPR024535">
    <property type="entry name" value="RHGA/B-epi-like_pectate_lyase"/>
</dbReference>
<evidence type="ECO:0000256" key="1">
    <source>
        <dbReference type="SAM" id="SignalP"/>
    </source>
</evidence>
<gene>
    <name evidence="3" type="ORF">MONBRDRAFT_9132</name>
</gene>
<dbReference type="InterPro" id="IPR011050">
    <property type="entry name" value="Pectin_lyase_fold/virulence"/>
</dbReference>
<dbReference type="GeneID" id="5892049"/>
<protein>
    <recommendedName>
        <fullName evidence="2">Rhamnogalacturonase A/B/Epimerase-like pectate lyase domain-containing protein</fullName>
    </recommendedName>
</protein>
<evidence type="ECO:0000313" key="3">
    <source>
        <dbReference type="EMBL" id="EDQ88325.1"/>
    </source>
</evidence>
<keyword evidence="4" id="KW-1185">Reference proteome</keyword>
<name>A9V265_MONBE</name>
<dbReference type="AlphaFoldDB" id="A9V265"/>
<feature type="signal peptide" evidence="1">
    <location>
        <begin position="1"/>
        <end position="21"/>
    </location>
</feature>
<sequence>MGCPYQVLLLVLGATWPLLDAAIDPPFALLWATSVDTADQTPAFPCTAPGAVSLTFVPSNASLKIAAAPSSEAGCIVQGLATVFACGSACSGQSLADIVVFNGTQHLRFQVVREARPVRHLGGQVLLSQGPGPSNSFLYDAWTPLACPLALPEAPRPSLSPKADPCGYESRPYPGRTWSFFRSPLHLNTTWVTLTAPVLLGWVAANASSMAQLGWQPPAHYLEPTPRPQGPDYPGITPIAGDDGRPLVALLINGTTLAVVSRRFRSGPLVSWQSTSLDAPCTGSLHATVYAGPFNIQANVTCGSTGQLFLLNSTHQLDFHDRDGYGIGIGESNLLFLGASTSLSTLKSLIVTSALPDKTAPGVLAPISDQIGTLAWDLGELGAYHNQALGARASEGVLNVTDHPFCVDHTGQSDMTARLQAALDFARHNYLTVLLPVGVYKADSPYFWHVCHFLAQYGLCLQVTSQLKALQYPRMAVGGDVCFNSSSNYCWSRFSTFKIQGEVLASDAHAVDFLYNHLPRPGRATLWLPANQSAFQAPGLASALLNVSNVNCNGHLQPNILMSAVVQSLDIIIDSHNPAAMGVRLRGAQGSSMEDIMVRAASDAYAGLSGGSGSGGAHSNLTVVGAQFGLDAILTQPSATLSNVRLYNSTCAGLLHAGVGPLSIAGLYTRMRPGIPGVVSSRASIFKAFPAGCVLRSFVAGQPTNPALAGALSIRDGFFDMEERSNVCTAKAQANSASFAPALTTDSGLYLENVVVHSTFAPALAIYDPHQVPLHNVSLPVGAGQPATLIRQLAINPGNLSYTCGPSIAALLNGTFMDHVVPLQHVEPLGALPTLNSLLDQHGWGDNARYPGPFVGQTVINVLRPPYVAPNDGTADASAAIQAAIDDAAAMYRTPTMPVKQVVTVFVPRGVYRISQSLRIPNGVALVGLARHLTLLVADVSVSGPQYPNASDIQNPDDPQAATPVVLFELGAARGGGNSTSSAIIIGAWSAMTVTVPLNNSRTSHWVIHSPRGAPEMGHLDSSYFSLRQTWQTRIAVCGSWFFNPRCAARFFERPNAPWSQGLAYGPNPEVRHHVFFQEDGARNGGGANVSAGRKLTVLGAVAPFKVYQLNGEHGSYGAYTEFRDSQDVLVVGCKSEQAGAGPVIWVRNVSNFVSYGTGGLAEPPSYLDHYPIGFPQLPPALYRVSGPGHARFANFNPQFWNCSLAWSTLYDDALGQLGEGPVGQVPPGHFPVLYERKA</sequence>
<organism evidence="3 4">
    <name type="scientific">Monosiga brevicollis</name>
    <name type="common">Choanoflagellate</name>
    <dbReference type="NCBI Taxonomy" id="81824"/>
    <lineage>
        <taxon>Eukaryota</taxon>
        <taxon>Choanoflagellata</taxon>
        <taxon>Craspedida</taxon>
        <taxon>Salpingoecidae</taxon>
        <taxon>Monosiga</taxon>
    </lineage>
</organism>
<dbReference type="EMBL" id="CH991555">
    <property type="protein sequence ID" value="EDQ88325.1"/>
    <property type="molecule type" value="Genomic_DNA"/>
</dbReference>
<keyword evidence="1" id="KW-0732">Signal</keyword>
<dbReference type="Gene3D" id="2.160.20.10">
    <property type="entry name" value="Single-stranded right-handed beta-helix, Pectin lyase-like"/>
    <property type="match status" value="2"/>
</dbReference>
<evidence type="ECO:0000313" key="4">
    <source>
        <dbReference type="Proteomes" id="UP000001357"/>
    </source>
</evidence>
<dbReference type="Pfam" id="PF12708">
    <property type="entry name" value="Pect-lyase_RHGA_epim"/>
    <property type="match status" value="1"/>
</dbReference>
<feature type="domain" description="Rhamnogalacturonase A/B/Epimerase-like pectate lyase" evidence="2">
    <location>
        <begin position="867"/>
        <end position="955"/>
    </location>
</feature>
<dbReference type="RefSeq" id="XP_001746918.1">
    <property type="nucleotide sequence ID" value="XM_001746866.1"/>
</dbReference>
<dbReference type="KEGG" id="mbr:MONBRDRAFT_9132"/>
<accession>A9V265</accession>
<proteinExistence type="predicted"/>
<dbReference type="SUPFAM" id="SSF51126">
    <property type="entry name" value="Pectin lyase-like"/>
    <property type="match status" value="2"/>
</dbReference>
<evidence type="ECO:0000259" key="2">
    <source>
        <dbReference type="Pfam" id="PF12708"/>
    </source>
</evidence>
<feature type="chain" id="PRO_5002742586" description="Rhamnogalacturonase A/B/Epimerase-like pectate lyase domain-containing protein" evidence="1">
    <location>
        <begin position="22"/>
        <end position="1239"/>
    </location>
</feature>
<dbReference type="Proteomes" id="UP000001357">
    <property type="component" value="Unassembled WGS sequence"/>
</dbReference>
<reference evidence="3 4" key="1">
    <citation type="journal article" date="2008" name="Nature">
        <title>The genome of the choanoflagellate Monosiga brevicollis and the origin of metazoans.</title>
        <authorList>
            <consortium name="JGI Sequencing"/>
            <person name="King N."/>
            <person name="Westbrook M.J."/>
            <person name="Young S.L."/>
            <person name="Kuo A."/>
            <person name="Abedin M."/>
            <person name="Chapman J."/>
            <person name="Fairclough S."/>
            <person name="Hellsten U."/>
            <person name="Isogai Y."/>
            <person name="Letunic I."/>
            <person name="Marr M."/>
            <person name="Pincus D."/>
            <person name="Putnam N."/>
            <person name="Rokas A."/>
            <person name="Wright K.J."/>
            <person name="Zuzow R."/>
            <person name="Dirks W."/>
            <person name="Good M."/>
            <person name="Goodstein D."/>
            <person name="Lemons D."/>
            <person name="Li W."/>
            <person name="Lyons J.B."/>
            <person name="Morris A."/>
            <person name="Nichols S."/>
            <person name="Richter D.J."/>
            <person name="Salamov A."/>
            <person name="Bork P."/>
            <person name="Lim W.A."/>
            <person name="Manning G."/>
            <person name="Miller W.T."/>
            <person name="McGinnis W."/>
            <person name="Shapiro H."/>
            <person name="Tjian R."/>
            <person name="Grigoriev I.V."/>
            <person name="Rokhsar D."/>
        </authorList>
    </citation>
    <scope>NUCLEOTIDE SEQUENCE [LARGE SCALE GENOMIC DNA]</scope>
    <source>
        <strain evidence="4">MX1 / ATCC 50154</strain>
    </source>
</reference>